<keyword evidence="2" id="KW-1185">Reference proteome</keyword>
<protein>
    <recommendedName>
        <fullName evidence="3">Fis family transcriptional regulator</fullName>
    </recommendedName>
</protein>
<organism evidence="1 2">
    <name type="scientific">Nocardioides cavernaquae</name>
    <dbReference type="NCBI Taxonomy" id="2321396"/>
    <lineage>
        <taxon>Bacteria</taxon>
        <taxon>Bacillati</taxon>
        <taxon>Actinomycetota</taxon>
        <taxon>Actinomycetes</taxon>
        <taxon>Propionibacteriales</taxon>
        <taxon>Nocardioidaceae</taxon>
        <taxon>Nocardioides</taxon>
    </lineage>
</organism>
<accession>A0A3A5HF35</accession>
<dbReference type="Proteomes" id="UP000276542">
    <property type="component" value="Unassembled WGS sequence"/>
</dbReference>
<proteinExistence type="predicted"/>
<evidence type="ECO:0000313" key="1">
    <source>
        <dbReference type="EMBL" id="RJS46644.1"/>
    </source>
</evidence>
<evidence type="ECO:0000313" key="2">
    <source>
        <dbReference type="Proteomes" id="UP000276542"/>
    </source>
</evidence>
<evidence type="ECO:0008006" key="3">
    <source>
        <dbReference type="Google" id="ProtNLM"/>
    </source>
</evidence>
<reference evidence="2" key="1">
    <citation type="submission" date="2018-09" db="EMBL/GenBank/DDBJ databases">
        <authorList>
            <person name="Zhu H."/>
        </authorList>
    </citation>
    <scope>NUCLEOTIDE SEQUENCE [LARGE SCALE GENOMIC DNA]</scope>
    <source>
        <strain evidence="2">K1W22B-1</strain>
    </source>
</reference>
<name>A0A3A5HF35_9ACTN</name>
<dbReference type="AlphaFoldDB" id="A0A3A5HF35"/>
<sequence>MDEPWEARLFAFLDDLEQQAGATFAAERDQEVAERARAEYARVVLAARLMASVERDVTLTVDGVGPVSGRLRRVADGWCLVVASTGSWIVRLDAVALVRGGAATAVPPEAWPATARLGLGSALRRLTGERCQIHPRRGTPYEARLGRVGADFVEAVVGADPAPVLIAFSGLAAVQQRG</sequence>
<gene>
    <name evidence="1" type="ORF">D4739_10725</name>
</gene>
<dbReference type="OrthoDB" id="3787456at2"/>
<dbReference type="EMBL" id="QYRP01000002">
    <property type="protein sequence ID" value="RJS46644.1"/>
    <property type="molecule type" value="Genomic_DNA"/>
</dbReference>
<comment type="caution">
    <text evidence="1">The sequence shown here is derived from an EMBL/GenBank/DDBJ whole genome shotgun (WGS) entry which is preliminary data.</text>
</comment>
<dbReference type="RefSeq" id="WP_120060615.1">
    <property type="nucleotide sequence ID" value="NZ_QYRP01000002.1"/>
</dbReference>